<dbReference type="InterPro" id="IPR043070">
    <property type="entry name" value="Spidroin_repeat"/>
</dbReference>
<keyword evidence="4" id="KW-1185">Reference proteome</keyword>
<dbReference type="Pfam" id="PF12042">
    <property type="entry name" value="RP1-2"/>
    <property type="match status" value="1"/>
</dbReference>
<dbReference type="AlphaFoldDB" id="A0AAV1ZA60"/>
<dbReference type="Proteomes" id="UP001497382">
    <property type="component" value="Unassembled WGS sequence"/>
</dbReference>
<feature type="signal peptide" evidence="1">
    <location>
        <begin position="1"/>
        <end position="17"/>
    </location>
</feature>
<reference evidence="3 4" key="1">
    <citation type="submission" date="2024-04" db="EMBL/GenBank/DDBJ databases">
        <authorList>
            <person name="Rising A."/>
            <person name="Reimegard J."/>
            <person name="Sonavane S."/>
            <person name="Akerstrom W."/>
            <person name="Nylinder S."/>
            <person name="Hedman E."/>
            <person name="Kallberg Y."/>
        </authorList>
    </citation>
    <scope>NUCLEOTIDE SEQUENCE [LARGE SCALE GENOMIC DNA]</scope>
</reference>
<feature type="domain" description="Tubuliform egg casing silk strands structural" evidence="2">
    <location>
        <begin position="43"/>
        <end position="173"/>
    </location>
</feature>
<organism evidence="3 4">
    <name type="scientific">Larinioides sclopetarius</name>
    <dbReference type="NCBI Taxonomy" id="280406"/>
    <lineage>
        <taxon>Eukaryota</taxon>
        <taxon>Metazoa</taxon>
        <taxon>Ecdysozoa</taxon>
        <taxon>Arthropoda</taxon>
        <taxon>Chelicerata</taxon>
        <taxon>Arachnida</taxon>
        <taxon>Araneae</taxon>
        <taxon>Araneomorphae</taxon>
        <taxon>Entelegynae</taxon>
        <taxon>Araneoidea</taxon>
        <taxon>Araneidae</taxon>
        <taxon>Larinioides</taxon>
    </lineage>
</organism>
<dbReference type="InterPro" id="IPR021915">
    <property type="entry name" value="RP1-2"/>
</dbReference>
<dbReference type="EMBL" id="CAXIEN010000035">
    <property type="protein sequence ID" value="CAL1268623.1"/>
    <property type="molecule type" value="Genomic_DNA"/>
</dbReference>
<evidence type="ECO:0000313" key="4">
    <source>
        <dbReference type="Proteomes" id="UP001497382"/>
    </source>
</evidence>
<protein>
    <recommendedName>
        <fullName evidence="2">Tubuliform egg casing silk strands structural domain-containing protein</fullName>
    </recommendedName>
</protein>
<evidence type="ECO:0000256" key="1">
    <source>
        <dbReference type="SAM" id="SignalP"/>
    </source>
</evidence>
<sequence>MLSTLLILSNTIFICYGQHGICQETPSVSCFPGYTGISTFGSLSEDNSKSLTENFVSTFTDSVKNSNILSDVFEISQTTPTDFRKFAYDYVKASATNLGMESPHDVADTVAKAIEDHFETLIPTLMIKVFANTAAKFLQSEGLLNPMNTASLAASYADALTETTKKNVNQENPESKLKALMGGIEKFFISLNLLVAEKGQKLASTFANEVKLAGMQLRKGDNLYAIY</sequence>
<comment type="caution">
    <text evidence="3">The sequence shown here is derived from an EMBL/GenBank/DDBJ whole genome shotgun (WGS) entry which is preliminary data.</text>
</comment>
<proteinExistence type="predicted"/>
<evidence type="ECO:0000313" key="3">
    <source>
        <dbReference type="EMBL" id="CAL1268623.1"/>
    </source>
</evidence>
<feature type="chain" id="PRO_5043438473" description="Tubuliform egg casing silk strands structural domain-containing protein" evidence="1">
    <location>
        <begin position="18"/>
        <end position="227"/>
    </location>
</feature>
<name>A0AAV1ZA60_9ARAC</name>
<dbReference type="Gene3D" id="1.10.274.60">
    <property type="entry name" value="Spidroin, repetitive domain"/>
    <property type="match status" value="1"/>
</dbReference>
<keyword evidence="1" id="KW-0732">Signal</keyword>
<gene>
    <name evidence="3" type="ORF">LARSCL_LOCUS4279</name>
</gene>
<accession>A0AAV1ZA60</accession>
<evidence type="ECO:0000259" key="2">
    <source>
        <dbReference type="Pfam" id="PF12042"/>
    </source>
</evidence>